<comment type="caution">
    <text evidence="4">The sequence shown here is derived from an EMBL/GenBank/DDBJ whole genome shotgun (WGS) entry which is preliminary data.</text>
</comment>
<dbReference type="AlphaFoldDB" id="A0A9P7BKN1"/>
<dbReference type="OrthoDB" id="2339190at2759"/>
<keyword evidence="1 2" id="KW-0732">Signal</keyword>
<evidence type="ECO:0000256" key="2">
    <source>
        <dbReference type="SAM" id="SignalP"/>
    </source>
</evidence>
<name>A0A9P7BKN1_RHIOR</name>
<evidence type="ECO:0000313" key="5">
    <source>
        <dbReference type="Proteomes" id="UP000716291"/>
    </source>
</evidence>
<dbReference type="InterPro" id="IPR018466">
    <property type="entry name" value="Kre9/Knh1-like_N"/>
</dbReference>
<organism evidence="4 5">
    <name type="scientific">Rhizopus oryzae</name>
    <name type="common">Mucormycosis agent</name>
    <name type="synonym">Rhizopus arrhizus var. delemar</name>
    <dbReference type="NCBI Taxonomy" id="64495"/>
    <lineage>
        <taxon>Eukaryota</taxon>
        <taxon>Fungi</taxon>
        <taxon>Fungi incertae sedis</taxon>
        <taxon>Mucoromycota</taxon>
        <taxon>Mucoromycotina</taxon>
        <taxon>Mucoromycetes</taxon>
        <taxon>Mucorales</taxon>
        <taxon>Mucorineae</taxon>
        <taxon>Rhizopodaceae</taxon>
        <taxon>Rhizopus</taxon>
    </lineage>
</organism>
<keyword evidence="5" id="KW-1185">Reference proteome</keyword>
<gene>
    <name evidence="4" type="ORF">G6F64_012649</name>
</gene>
<evidence type="ECO:0000259" key="3">
    <source>
        <dbReference type="Pfam" id="PF10342"/>
    </source>
</evidence>
<feature type="signal peptide" evidence="2">
    <location>
        <begin position="1"/>
        <end position="22"/>
    </location>
</feature>
<sequence>MFTFKAISLLFLLFAFSSLVQAIVINPTINVPNANTKWRAGGTFVVKWETTYNDGEKQVAIPSGQKGYIKLGYLENDDPYNEHLLWDLASDFNLDSGAQSITLPSDLETKRTYIIVLMGDSGNASPKFTIRAARS</sequence>
<dbReference type="Pfam" id="PF10342">
    <property type="entry name" value="Kre9_KNH"/>
    <property type="match status" value="1"/>
</dbReference>
<feature type="chain" id="PRO_5040313599" description="Yeast cell wall synthesis Kre9/Knh1-like N-terminal domain-containing protein" evidence="2">
    <location>
        <begin position="23"/>
        <end position="135"/>
    </location>
</feature>
<dbReference type="Proteomes" id="UP000716291">
    <property type="component" value="Unassembled WGS sequence"/>
</dbReference>
<protein>
    <recommendedName>
        <fullName evidence="3">Yeast cell wall synthesis Kre9/Knh1-like N-terminal domain-containing protein</fullName>
    </recommendedName>
</protein>
<evidence type="ECO:0000256" key="1">
    <source>
        <dbReference type="ARBA" id="ARBA00022729"/>
    </source>
</evidence>
<reference evidence="4" key="1">
    <citation type="journal article" date="2020" name="Microb. Genom.">
        <title>Genetic diversity of clinical and environmental Mucorales isolates obtained from an investigation of mucormycosis cases among solid organ transplant recipients.</title>
        <authorList>
            <person name="Nguyen M.H."/>
            <person name="Kaul D."/>
            <person name="Muto C."/>
            <person name="Cheng S.J."/>
            <person name="Richter R.A."/>
            <person name="Bruno V.M."/>
            <person name="Liu G."/>
            <person name="Beyhan S."/>
            <person name="Sundermann A.J."/>
            <person name="Mounaud S."/>
            <person name="Pasculle A.W."/>
            <person name="Nierman W.C."/>
            <person name="Driscoll E."/>
            <person name="Cumbie R."/>
            <person name="Clancy C.J."/>
            <person name="Dupont C.L."/>
        </authorList>
    </citation>
    <scope>NUCLEOTIDE SEQUENCE</scope>
    <source>
        <strain evidence="4">GL11</strain>
    </source>
</reference>
<accession>A0A9P7BKN1</accession>
<dbReference type="EMBL" id="JAANQT010004077">
    <property type="protein sequence ID" value="KAG1300493.1"/>
    <property type="molecule type" value="Genomic_DNA"/>
</dbReference>
<proteinExistence type="predicted"/>
<evidence type="ECO:0000313" key="4">
    <source>
        <dbReference type="EMBL" id="KAG1300493.1"/>
    </source>
</evidence>
<feature type="domain" description="Yeast cell wall synthesis Kre9/Knh1-like N-terminal" evidence="3">
    <location>
        <begin position="32"/>
        <end position="130"/>
    </location>
</feature>